<protein>
    <recommendedName>
        <fullName evidence="4">Protein sleepless</fullName>
    </recommendedName>
</protein>
<organism evidence="2 3">
    <name type="scientific">Orchesella cincta</name>
    <name type="common">Springtail</name>
    <name type="synonym">Podura cincta</name>
    <dbReference type="NCBI Taxonomy" id="48709"/>
    <lineage>
        <taxon>Eukaryota</taxon>
        <taxon>Metazoa</taxon>
        <taxon>Ecdysozoa</taxon>
        <taxon>Arthropoda</taxon>
        <taxon>Hexapoda</taxon>
        <taxon>Collembola</taxon>
        <taxon>Entomobryomorpha</taxon>
        <taxon>Entomobryoidea</taxon>
        <taxon>Orchesellidae</taxon>
        <taxon>Orchesellinae</taxon>
        <taxon>Orchesella</taxon>
    </lineage>
</organism>
<evidence type="ECO:0008006" key="4">
    <source>
        <dbReference type="Google" id="ProtNLM"/>
    </source>
</evidence>
<proteinExistence type="predicted"/>
<accession>A0A1D2MFX9</accession>
<evidence type="ECO:0000256" key="1">
    <source>
        <dbReference type="SAM" id="SignalP"/>
    </source>
</evidence>
<feature type="signal peptide" evidence="1">
    <location>
        <begin position="1"/>
        <end position="20"/>
    </location>
</feature>
<name>A0A1D2MFX9_ORCCI</name>
<keyword evidence="1" id="KW-0732">Signal</keyword>
<feature type="chain" id="PRO_5008903968" description="Protein sleepless" evidence="1">
    <location>
        <begin position="21"/>
        <end position="140"/>
    </location>
</feature>
<evidence type="ECO:0000313" key="2">
    <source>
        <dbReference type="EMBL" id="ODM91879.1"/>
    </source>
</evidence>
<keyword evidence="3" id="KW-1185">Reference proteome</keyword>
<dbReference type="EMBL" id="LJIJ01001388">
    <property type="protein sequence ID" value="ODM91879.1"/>
    <property type="molecule type" value="Genomic_DNA"/>
</dbReference>
<evidence type="ECO:0000313" key="3">
    <source>
        <dbReference type="Proteomes" id="UP000094527"/>
    </source>
</evidence>
<sequence length="140" mass="15495">MKTVLLILVSFTSFLAITQGLECYNCYYQDSSLPIGFNPKLTEHPSCQRGSVPDESLKVDCSEVHFGSSEGENVTYTSSKKGDGTAFKEECLDGKLGKVTLQSTVPEITTILEQEAEMFNSFFTDTHVCNCNDELCNRDP</sequence>
<gene>
    <name evidence="2" type="ORF">Ocin01_14802</name>
</gene>
<dbReference type="AlphaFoldDB" id="A0A1D2MFX9"/>
<reference evidence="2 3" key="1">
    <citation type="journal article" date="2016" name="Genome Biol. Evol.">
        <title>Gene Family Evolution Reflects Adaptation to Soil Environmental Stressors in the Genome of the Collembolan Orchesella cincta.</title>
        <authorList>
            <person name="Faddeeva-Vakhrusheva A."/>
            <person name="Derks M.F."/>
            <person name="Anvar S.Y."/>
            <person name="Agamennone V."/>
            <person name="Suring W."/>
            <person name="Smit S."/>
            <person name="van Straalen N.M."/>
            <person name="Roelofs D."/>
        </authorList>
    </citation>
    <scope>NUCLEOTIDE SEQUENCE [LARGE SCALE GENOMIC DNA]</scope>
    <source>
        <tissue evidence="2">Mixed pool</tissue>
    </source>
</reference>
<comment type="caution">
    <text evidence="2">The sequence shown here is derived from an EMBL/GenBank/DDBJ whole genome shotgun (WGS) entry which is preliminary data.</text>
</comment>
<dbReference type="Proteomes" id="UP000094527">
    <property type="component" value="Unassembled WGS sequence"/>
</dbReference>